<reference evidence="3" key="1">
    <citation type="submission" date="2017-09" db="EMBL/GenBank/DDBJ databases">
        <title>Depth-based differentiation of microbial function through sediment-hosted aquifers and enrichment of novel symbionts in the deep terrestrial subsurface.</title>
        <authorList>
            <person name="Probst A.J."/>
            <person name="Ladd B."/>
            <person name="Jarett J.K."/>
            <person name="Geller-Mcgrath D.E."/>
            <person name="Sieber C.M.K."/>
            <person name="Emerson J.B."/>
            <person name="Anantharaman K."/>
            <person name="Thomas B.C."/>
            <person name="Malmstrom R."/>
            <person name="Stieglmeier M."/>
            <person name="Klingl A."/>
            <person name="Woyke T."/>
            <person name="Ryan C.M."/>
            <person name="Banfield J.F."/>
        </authorList>
    </citation>
    <scope>NUCLEOTIDE SEQUENCE [LARGE SCALE GENOMIC DNA]</scope>
</reference>
<name>A0A2H0UA36_9BACT</name>
<gene>
    <name evidence="2" type="ORF">COU19_01310</name>
</gene>
<proteinExistence type="predicted"/>
<organism evidence="2 3">
    <name type="scientific">Candidatus Kaiserbacteria bacterium CG10_big_fil_rev_8_21_14_0_10_56_12</name>
    <dbReference type="NCBI Taxonomy" id="1974611"/>
    <lineage>
        <taxon>Bacteria</taxon>
        <taxon>Candidatus Kaiseribacteriota</taxon>
    </lineage>
</organism>
<dbReference type="EMBL" id="PFBL01000010">
    <property type="protein sequence ID" value="PIR83271.1"/>
    <property type="molecule type" value="Genomic_DNA"/>
</dbReference>
<evidence type="ECO:0000313" key="2">
    <source>
        <dbReference type="EMBL" id="PIR83271.1"/>
    </source>
</evidence>
<dbReference type="Proteomes" id="UP000230179">
    <property type="component" value="Unassembled WGS sequence"/>
</dbReference>
<feature type="region of interest" description="Disordered" evidence="1">
    <location>
        <begin position="1"/>
        <end position="44"/>
    </location>
</feature>
<accession>A0A2H0UA36</accession>
<sequence>MPKSPEGGGLNSPPQKTESDASAEWNRWKTVIREKPQDTPHALREGVRLGVPDSEIKRIAQEEFEKHLGSGWISLAYKILKEAGLGTPAERLTLGERVYQEHMDNANPMGAAGIARELWGEDSPQYVATQVAERRYEEAPEADQEITEPLMSLARDATFDDLFAAWHEMIAEEGQHIDIEEDMKDAFGAPLTAQVMSFLDGKDRSLGGRRVLDFFAEHGVDEDQLGAVVGIEFRKPKRARPRKKQG</sequence>
<feature type="compositionally biased region" description="Gly residues" evidence="1">
    <location>
        <begin position="1"/>
        <end position="10"/>
    </location>
</feature>
<evidence type="ECO:0000313" key="3">
    <source>
        <dbReference type="Proteomes" id="UP000230179"/>
    </source>
</evidence>
<dbReference type="AlphaFoldDB" id="A0A2H0UA36"/>
<comment type="caution">
    <text evidence="2">The sequence shown here is derived from an EMBL/GenBank/DDBJ whole genome shotgun (WGS) entry which is preliminary data.</text>
</comment>
<protein>
    <submittedName>
        <fullName evidence="2">Uncharacterized protein</fullName>
    </submittedName>
</protein>
<feature type="compositionally biased region" description="Basic and acidic residues" evidence="1">
    <location>
        <begin position="31"/>
        <end position="44"/>
    </location>
</feature>
<evidence type="ECO:0000256" key="1">
    <source>
        <dbReference type="SAM" id="MobiDB-lite"/>
    </source>
</evidence>